<reference evidence="5 6" key="1">
    <citation type="submission" date="2024-03" db="EMBL/GenBank/DDBJ databases">
        <title>Complete genome sequence of the green alga Chloropicon roscoffensis RCC1871.</title>
        <authorList>
            <person name="Lemieux C."/>
            <person name="Pombert J.-F."/>
            <person name="Otis C."/>
            <person name="Turmel M."/>
        </authorList>
    </citation>
    <scope>NUCLEOTIDE SEQUENCE [LARGE SCALE GENOMIC DNA]</scope>
    <source>
        <strain evidence="5 6">RCC1871</strain>
    </source>
</reference>
<dbReference type="EMBL" id="CP151515">
    <property type="protein sequence ID" value="WZN66501.1"/>
    <property type="molecule type" value="Genomic_DNA"/>
</dbReference>
<dbReference type="AlphaFoldDB" id="A0AAX4PKS3"/>
<dbReference type="SUPFAM" id="SSF103256">
    <property type="entry name" value="Hypothetical protein TM0160"/>
    <property type="match status" value="1"/>
</dbReference>
<dbReference type="Gene3D" id="3.10.690.10">
    <property type="entry name" value="Bifunctional nuclease domain"/>
    <property type="match status" value="1"/>
</dbReference>
<feature type="region of interest" description="Disordered" evidence="3">
    <location>
        <begin position="329"/>
        <end position="353"/>
    </location>
</feature>
<evidence type="ECO:0000313" key="6">
    <source>
        <dbReference type="Proteomes" id="UP001472866"/>
    </source>
</evidence>
<dbReference type="GO" id="GO:0005634">
    <property type="term" value="C:nucleus"/>
    <property type="evidence" value="ECO:0007669"/>
    <property type="project" value="TreeGrafter"/>
</dbReference>
<feature type="region of interest" description="Disordered" evidence="3">
    <location>
        <begin position="160"/>
        <end position="183"/>
    </location>
</feature>
<accession>A0AAX4PKS3</accession>
<evidence type="ECO:0000259" key="4">
    <source>
        <dbReference type="PROSITE" id="PS51658"/>
    </source>
</evidence>
<dbReference type="InterPro" id="IPR003729">
    <property type="entry name" value="Bi_nuclease_dom"/>
</dbReference>
<sequence>MRGGGGRGAGVSSRSRPTSLPARAEPPPRLQSASCPQSGQAYGRGRRSAGPSAPCSTSYVARHRETCSSTAVAALGRRFIGLNRSPQNHASRGGTKFFSKVVVRAVPEGNGEGAYVPFPFDENEYIEVAMQLLHPNRVAGEVQQATLILYSREGNFLDLLRDQNGDEDGEDAGPRGAPPAQGDENMAILSKIKDEKCLVVEIGGDTVSNISATLESTQFTRPLALDLLWQVLQRGQAISKSDWGLARVAIVDLRGGTFIGRLFFGDRDAGKIYWDCDCRPSDGVWLALQSKCPVFVSKAVWNLAAVPLSKLVVSNQDQDAEAEGPFFAEDEGFGQDQSDASMPGMGLKNGDPEPIKRLKRELQVALAEEDYAAAIRIRDHPFMVLYSEIEARRSDGDEEEAEILSEELRRAINESGEPED</sequence>
<dbReference type="GO" id="GO:0004518">
    <property type="term" value="F:nuclease activity"/>
    <property type="evidence" value="ECO:0007669"/>
    <property type="project" value="InterPro"/>
</dbReference>
<dbReference type="InterPro" id="IPR036104">
    <property type="entry name" value="BFN_sf"/>
</dbReference>
<feature type="region of interest" description="Disordered" evidence="3">
    <location>
        <begin position="1"/>
        <end position="55"/>
    </location>
</feature>
<dbReference type="PANTHER" id="PTHR15160:SF1">
    <property type="entry name" value="VON HIPPEL-LINDAU DISEASE TUMOR SUPPRESSOR"/>
    <property type="match status" value="1"/>
</dbReference>
<keyword evidence="6" id="KW-1185">Reference proteome</keyword>
<dbReference type="Proteomes" id="UP001472866">
    <property type="component" value="Chromosome 15"/>
</dbReference>
<protein>
    <submittedName>
        <fullName evidence="5">BFN domain-containing protein</fullName>
    </submittedName>
</protein>
<evidence type="ECO:0000313" key="5">
    <source>
        <dbReference type="EMBL" id="WZN66501.1"/>
    </source>
</evidence>
<dbReference type="GO" id="GO:0030891">
    <property type="term" value="C:VCB complex"/>
    <property type="evidence" value="ECO:0007669"/>
    <property type="project" value="TreeGrafter"/>
</dbReference>
<dbReference type="Pfam" id="PF02577">
    <property type="entry name" value="BFN_dom"/>
    <property type="match status" value="1"/>
</dbReference>
<name>A0AAX4PKS3_9CHLO</name>
<comment type="function">
    <text evidence="2">Bifunctional nuclease with both RNase and DNase activities. Involved in basal defense response. Participates in abscisic acid-derived callose deposition following infection by a necrotrophic pathogen.</text>
</comment>
<feature type="compositionally biased region" description="Polar residues" evidence="3">
    <location>
        <begin position="31"/>
        <end position="40"/>
    </location>
</feature>
<evidence type="ECO:0000256" key="1">
    <source>
        <dbReference type="ARBA" id="ARBA00009095"/>
    </source>
</evidence>
<gene>
    <name evidence="5" type="ORF">HKI87_15g80680</name>
</gene>
<dbReference type="PROSITE" id="PS51658">
    <property type="entry name" value="BFN"/>
    <property type="match status" value="1"/>
</dbReference>
<comment type="similarity">
    <text evidence="1">Belongs to the bifunctional nuclease family.</text>
</comment>
<dbReference type="GO" id="GO:0016567">
    <property type="term" value="P:protein ubiquitination"/>
    <property type="evidence" value="ECO:0007669"/>
    <property type="project" value="TreeGrafter"/>
</dbReference>
<evidence type="ECO:0000256" key="3">
    <source>
        <dbReference type="SAM" id="MobiDB-lite"/>
    </source>
</evidence>
<dbReference type="PANTHER" id="PTHR15160">
    <property type="entry name" value="VON HIPPEL-LINDAU PROTEIN"/>
    <property type="match status" value="1"/>
</dbReference>
<proteinExistence type="inferred from homology"/>
<evidence type="ECO:0000256" key="2">
    <source>
        <dbReference type="ARBA" id="ARBA00025428"/>
    </source>
</evidence>
<organism evidence="5 6">
    <name type="scientific">Chloropicon roscoffensis</name>
    <dbReference type="NCBI Taxonomy" id="1461544"/>
    <lineage>
        <taxon>Eukaryota</taxon>
        <taxon>Viridiplantae</taxon>
        <taxon>Chlorophyta</taxon>
        <taxon>Chloropicophyceae</taxon>
        <taxon>Chloropicales</taxon>
        <taxon>Chloropicaceae</taxon>
        <taxon>Chloropicon</taxon>
    </lineage>
</organism>
<feature type="domain" description="BFN" evidence="4">
    <location>
        <begin position="169"/>
        <end position="308"/>
    </location>
</feature>